<reference evidence="2" key="1">
    <citation type="journal article" date="2018" name="Vet. Microbiol.">
        <title>Characterization of plasmids harboring blaCTX-M genes in Escherichia coli from French pigs.</title>
        <authorList>
            <person name="Lucas P."/>
            <person name="Jouy E."/>
            <person name="Le Devendec L."/>
            <person name="de Boisseson C."/>
            <person name="Perrin-Guyomard A."/>
            <person name="Jove T."/>
            <person name="Blanchard Y."/>
            <person name="Touzain F."/>
            <person name="Kempf I."/>
        </authorList>
    </citation>
    <scope>NUCLEOTIDE SEQUENCE</scope>
    <source>
        <strain evidence="2">12-034</strain>
        <plasmid evidence="2">p12-034</plasmid>
    </source>
</reference>
<dbReference type="AlphaFoldDB" id="A0A3G4RTX8"/>
<accession>A0A3G4RTX8</accession>
<name>A0A3G4RTX8_ECOLX</name>
<geneLocation type="plasmid" evidence="2">
    <name>p12-034</name>
</geneLocation>
<keyword evidence="1" id="KW-0472">Membrane</keyword>
<evidence type="ECO:0000256" key="1">
    <source>
        <dbReference type="SAM" id="Phobius"/>
    </source>
</evidence>
<protein>
    <submittedName>
        <fullName evidence="2">Uncharacterized protein</fullName>
    </submittedName>
</protein>
<gene>
    <name evidence="2" type="ORF">D0368_00414</name>
</gene>
<keyword evidence="2" id="KW-0614">Plasmid</keyword>
<feature type="transmembrane region" description="Helical" evidence="1">
    <location>
        <begin position="35"/>
        <end position="53"/>
    </location>
</feature>
<dbReference type="EMBL" id="MH847452">
    <property type="protein sequence ID" value="AYU69162.1"/>
    <property type="molecule type" value="Genomic_DNA"/>
</dbReference>
<keyword evidence="1" id="KW-0812">Transmembrane</keyword>
<organism evidence="2">
    <name type="scientific">Escherichia coli</name>
    <dbReference type="NCBI Taxonomy" id="562"/>
    <lineage>
        <taxon>Bacteria</taxon>
        <taxon>Pseudomonadati</taxon>
        <taxon>Pseudomonadota</taxon>
        <taxon>Gammaproteobacteria</taxon>
        <taxon>Enterobacterales</taxon>
        <taxon>Enterobacteriaceae</taxon>
        <taxon>Escherichia</taxon>
    </lineage>
</organism>
<keyword evidence="1" id="KW-1133">Transmembrane helix</keyword>
<sequence length="77" mass="8671">MTAGAPVVQRSFAVLHPRESGSGHRDHRRNGDGEYLLTFTISSCSFFVAATYFSRVNLRQVAEPLYRYPRVVRALLA</sequence>
<evidence type="ECO:0000313" key="2">
    <source>
        <dbReference type="EMBL" id="AYU69162.1"/>
    </source>
</evidence>
<proteinExistence type="predicted"/>